<dbReference type="InterPro" id="IPR018289">
    <property type="entry name" value="MULE_transposase_dom"/>
</dbReference>
<accession>A0AA39HGH3</accession>
<feature type="domain" description="MULE transposase" evidence="1">
    <location>
        <begin position="50"/>
        <end position="125"/>
    </location>
</feature>
<sequence length="205" mass="23504">MVVMASVVGLAAFRCCEHISCDGNFKYQPQAGSAFRQLYTLHAIYQELPDRSESVLSVTALLPTKDTADYKLMFQHIRDALLLEFGDTGVAKVFHFDMEPAAMNAAKQVFRNSTVKSCYFHFSKNVMDKVATLGLKAIDDRSTNASFCTWIRTFIGSAQAPNSYWHLILDYLRENMPQSYEPAENAKIRQLFQYFNDYWARYRNS</sequence>
<evidence type="ECO:0000259" key="1">
    <source>
        <dbReference type="Pfam" id="PF10551"/>
    </source>
</evidence>
<protein>
    <recommendedName>
        <fullName evidence="1">MULE transposase domain-containing protein</fullName>
    </recommendedName>
</protein>
<organism evidence="2 3">
    <name type="scientific">Steinernema hermaphroditum</name>
    <dbReference type="NCBI Taxonomy" id="289476"/>
    <lineage>
        <taxon>Eukaryota</taxon>
        <taxon>Metazoa</taxon>
        <taxon>Ecdysozoa</taxon>
        <taxon>Nematoda</taxon>
        <taxon>Chromadorea</taxon>
        <taxon>Rhabditida</taxon>
        <taxon>Tylenchina</taxon>
        <taxon>Panagrolaimomorpha</taxon>
        <taxon>Strongyloidoidea</taxon>
        <taxon>Steinernematidae</taxon>
        <taxon>Steinernema</taxon>
    </lineage>
</organism>
<dbReference type="EMBL" id="JAUCMV010000004">
    <property type="protein sequence ID" value="KAK0405415.1"/>
    <property type="molecule type" value="Genomic_DNA"/>
</dbReference>
<reference evidence="2" key="1">
    <citation type="submission" date="2023-06" db="EMBL/GenBank/DDBJ databases">
        <title>Genomic analysis of the entomopathogenic nematode Steinernema hermaphroditum.</title>
        <authorList>
            <person name="Schwarz E.M."/>
            <person name="Heppert J.K."/>
            <person name="Baniya A."/>
            <person name="Schwartz H.T."/>
            <person name="Tan C.-H."/>
            <person name="Antoshechkin I."/>
            <person name="Sternberg P.W."/>
            <person name="Goodrich-Blair H."/>
            <person name="Dillman A.R."/>
        </authorList>
    </citation>
    <scope>NUCLEOTIDE SEQUENCE</scope>
    <source>
        <strain evidence="2">PS9179</strain>
        <tissue evidence="2">Whole animal</tissue>
    </source>
</reference>
<dbReference type="AlphaFoldDB" id="A0AA39HGH3"/>
<comment type="caution">
    <text evidence="2">The sequence shown here is derived from an EMBL/GenBank/DDBJ whole genome shotgun (WGS) entry which is preliminary data.</text>
</comment>
<dbReference type="Pfam" id="PF10551">
    <property type="entry name" value="MULE"/>
    <property type="match status" value="1"/>
</dbReference>
<dbReference type="Proteomes" id="UP001175271">
    <property type="component" value="Unassembled WGS sequence"/>
</dbReference>
<keyword evidence="3" id="KW-1185">Reference proteome</keyword>
<proteinExistence type="predicted"/>
<evidence type="ECO:0000313" key="2">
    <source>
        <dbReference type="EMBL" id="KAK0405415.1"/>
    </source>
</evidence>
<name>A0AA39HGH3_9BILA</name>
<evidence type="ECO:0000313" key="3">
    <source>
        <dbReference type="Proteomes" id="UP001175271"/>
    </source>
</evidence>
<gene>
    <name evidence="2" type="ORF">QR680_017980</name>
</gene>